<reference evidence="4" key="1">
    <citation type="submission" date="2019-10" db="EMBL/GenBank/DDBJ databases">
        <title>Streptomyces sp. nov., a novel actinobacterium isolated from alkaline environment.</title>
        <authorList>
            <person name="Golinska P."/>
        </authorList>
    </citation>
    <scope>NUCLEOTIDE SEQUENCE [LARGE SCALE GENOMIC DNA]</scope>
    <source>
        <strain evidence="4">DSM 42118</strain>
    </source>
</reference>
<feature type="region of interest" description="Disordered" evidence="1">
    <location>
        <begin position="1"/>
        <end position="23"/>
    </location>
</feature>
<feature type="non-terminal residue" evidence="3">
    <location>
        <position position="1"/>
    </location>
</feature>
<dbReference type="RefSeq" id="WP_182608011.1">
    <property type="nucleotide sequence ID" value="NZ_VKHT01001069.1"/>
</dbReference>
<dbReference type="Pfam" id="PF13478">
    <property type="entry name" value="XdhC_C"/>
    <property type="match status" value="1"/>
</dbReference>
<evidence type="ECO:0000256" key="1">
    <source>
        <dbReference type="SAM" id="MobiDB-lite"/>
    </source>
</evidence>
<feature type="region of interest" description="Disordered" evidence="1">
    <location>
        <begin position="215"/>
        <end position="292"/>
    </location>
</feature>
<evidence type="ECO:0000313" key="4">
    <source>
        <dbReference type="Proteomes" id="UP000538929"/>
    </source>
</evidence>
<dbReference type="Gene3D" id="3.40.50.720">
    <property type="entry name" value="NAD(P)-binding Rossmann-like Domain"/>
    <property type="match status" value="1"/>
</dbReference>
<comment type="caution">
    <text evidence="3">The sequence shown here is derived from an EMBL/GenBank/DDBJ whole genome shotgun (WGS) entry which is preliminary data.</text>
</comment>
<protein>
    <recommendedName>
        <fullName evidence="2">XdhC Rossmann domain-containing protein</fullName>
    </recommendedName>
</protein>
<dbReference type="PANTHER" id="PTHR30388">
    <property type="entry name" value="ALDEHYDE OXIDOREDUCTASE MOLYBDENUM COFACTOR ASSEMBLY PROTEIN"/>
    <property type="match status" value="1"/>
</dbReference>
<dbReference type="InterPro" id="IPR027051">
    <property type="entry name" value="XdhC_Rossmann_dom"/>
</dbReference>
<dbReference type="AlphaFoldDB" id="A0A7W3TH89"/>
<dbReference type="PANTHER" id="PTHR30388:SF4">
    <property type="entry name" value="MOLYBDENUM COFACTOR INSERTION CHAPERONE PAOD"/>
    <property type="match status" value="1"/>
</dbReference>
<feature type="compositionally biased region" description="Basic and acidic residues" evidence="1">
    <location>
        <begin position="215"/>
        <end position="237"/>
    </location>
</feature>
<feature type="compositionally biased region" description="Low complexity" evidence="1">
    <location>
        <begin position="244"/>
        <end position="274"/>
    </location>
</feature>
<organism evidence="3 4">
    <name type="scientific">Streptomyces alkaliphilus</name>
    <dbReference type="NCBI Taxonomy" id="1472722"/>
    <lineage>
        <taxon>Bacteria</taxon>
        <taxon>Bacillati</taxon>
        <taxon>Actinomycetota</taxon>
        <taxon>Actinomycetes</taxon>
        <taxon>Kitasatosporales</taxon>
        <taxon>Streptomycetaceae</taxon>
        <taxon>Streptomyces</taxon>
    </lineage>
</organism>
<dbReference type="EMBL" id="VKHT01001069">
    <property type="protein sequence ID" value="MBB0246722.1"/>
    <property type="molecule type" value="Genomic_DNA"/>
</dbReference>
<feature type="domain" description="XdhC Rossmann" evidence="2">
    <location>
        <begin position="40"/>
        <end position="186"/>
    </location>
</feature>
<evidence type="ECO:0000259" key="2">
    <source>
        <dbReference type="Pfam" id="PF13478"/>
    </source>
</evidence>
<dbReference type="Proteomes" id="UP000538929">
    <property type="component" value="Unassembled WGS sequence"/>
</dbReference>
<proteinExistence type="predicted"/>
<dbReference type="InterPro" id="IPR052698">
    <property type="entry name" value="MoCofactor_Util/Proc"/>
</dbReference>
<name>A0A7W3TH89_9ACTN</name>
<keyword evidence="4" id="KW-1185">Reference proteome</keyword>
<evidence type="ECO:0000313" key="3">
    <source>
        <dbReference type="EMBL" id="MBB0246722.1"/>
    </source>
</evidence>
<sequence length="292" mass="29773">LPPAPLSTGGGAEPSPGATEGPCEGTVTVLVECRTPPPRLLLFGAVDFAAALARVGRFLGMRVTVCDTRPALTTRARFPDAHEVVVDRPERLLAAEAAAGRLDGRTAVCVLGHDPALDVPALREALRLPVGYVGAMGSRRTHRDRLRRLAEAGLRPGETARLRSPIGLDLGARTPEETALSIAAEIVALRRGGGGGPLTDAVGPIHRDVRPAAHGAVRGDAHGDARDEASGGVRREPSPPACPPAGSSVGSGSAGPGRAPGRPDAGRPSARARPLSPGAPDPARAAGGRRGR</sequence>
<gene>
    <name evidence="3" type="ORF">FNQ90_22035</name>
</gene>
<accession>A0A7W3TH89</accession>